<keyword evidence="4" id="KW-0732">Signal</keyword>
<dbReference type="PANTHER" id="PTHR46825">
    <property type="entry name" value="D-ALANYL-D-ALANINE-CARBOXYPEPTIDASE/ENDOPEPTIDASE AMPH"/>
    <property type="match status" value="1"/>
</dbReference>
<dbReference type="Gene3D" id="1.25.40.10">
    <property type="entry name" value="Tetratricopeptide repeat domain"/>
    <property type="match status" value="1"/>
</dbReference>
<dbReference type="InterPro" id="IPR013105">
    <property type="entry name" value="TPR_2"/>
</dbReference>
<dbReference type="PROSITE" id="PS50005">
    <property type="entry name" value="TPR"/>
    <property type="match status" value="1"/>
</dbReference>
<evidence type="ECO:0000313" key="6">
    <source>
        <dbReference type="EMBL" id="SHF18289.1"/>
    </source>
</evidence>
<dbReference type="InterPro" id="IPR011990">
    <property type="entry name" value="TPR-like_helical_dom_sf"/>
</dbReference>
<evidence type="ECO:0000256" key="3">
    <source>
        <dbReference type="PROSITE-ProRule" id="PRU00339"/>
    </source>
</evidence>
<proteinExistence type="predicted"/>
<dbReference type="EMBL" id="FQUO01000005">
    <property type="protein sequence ID" value="SHF18289.1"/>
    <property type="molecule type" value="Genomic_DNA"/>
</dbReference>
<dbReference type="STRING" id="1302690.BUE76_21585"/>
<dbReference type="RefSeq" id="WP_216820697.1">
    <property type="nucleotide sequence ID" value="NZ_FQUO01000005.1"/>
</dbReference>
<evidence type="ECO:0000313" key="7">
    <source>
        <dbReference type="Proteomes" id="UP000184368"/>
    </source>
</evidence>
<keyword evidence="2 3" id="KW-0802">TPR repeat</keyword>
<dbReference type="InterPro" id="IPR050491">
    <property type="entry name" value="AmpC-like"/>
</dbReference>
<dbReference type="PANTHER" id="PTHR46825:SF9">
    <property type="entry name" value="BETA-LACTAMASE-RELATED DOMAIN-CONTAINING PROTEIN"/>
    <property type="match status" value="1"/>
</dbReference>
<accession>A0A1M4ZJS4</accession>
<dbReference type="SUPFAM" id="SSF48452">
    <property type="entry name" value="TPR-like"/>
    <property type="match status" value="1"/>
</dbReference>
<evidence type="ECO:0000256" key="2">
    <source>
        <dbReference type="ARBA" id="ARBA00022803"/>
    </source>
</evidence>
<evidence type="ECO:0000259" key="5">
    <source>
        <dbReference type="Pfam" id="PF00144"/>
    </source>
</evidence>
<dbReference type="InterPro" id="IPR019734">
    <property type="entry name" value="TPR_rpt"/>
</dbReference>
<keyword evidence="1" id="KW-0677">Repeat</keyword>
<dbReference type="SUPFAM" id="SSF56601">
    <property type="entry name" value="beta-lactamase/transpeptidase-like"/>
    <property type="match status" value="1"/>
</dbReference>
<reference evidence="6 7" key="1">
    <citation type="submission" date="2016-11" db="EMBL/GenBank/DDBJ databases">
        <authorList>
            <person name="Jaros S."/>
            <person name="Januszkiewicz K."/>
            <person name="Wedrychowicz H."/>
        </authorList>
    </citation>
    <scope>NUCLEOTIDE SEQUENCE [LARGE SCALE GENOMIC DNA]</scope>
    <source>
        <strain evidence="6 7">DSM 26897</strain>
    </source>
</reference>
<feature type="repeat" description="TPR" evidence="3">
    <location>
        <begin position="440"/>
        <end position="473"/>
    </location>
</feature>
<dbReference type="InterPro" id="IPR012338">
    <property type="entry name" value="Beta-lactam/transpept-like"/>
</dbReference>
<feature type="chain" id="PRO_5012002277" evidence="4">
    <location>
        <begin position="26"/>
        <end position="487"/>
    </location>
</feature>
<gene>
    <name evidence="6" type="ORF">SAMN05444008_105249</name>
</gene>
<protein>
    <submittedName>
        <fullName evidence="6">CubicO group peptidase, beta-lactamase class C family</fullName>
    </submittedName>
</protein>
<sequence>MMDFKRKLVAGLMCLSLCYCALGQADSIDVFVQERMQQRRIPGLQLAIVRNGQLVKKGNYGLANVQDSIAVSDKTVFTINSITKAFVGVAILQLAEQGKLHLSAPISTYLDSLPEAWRSVTVQQLLSHTSGIPDIVDEEEAVLIAPSLEASWQKVRTMPMDFVPGAQFRYNQTNYLLLGRIIDTLSGMSFQAFITKEQLEKVGMPYTVRAGFGATMAVIPHAAQGYTYRRGVLSNMFFAFPAALQTAAGMSATAEELAAWVMALQKGQLFTRQASLDSLWKPALLNTGKTGGFSKQLNGYAAGWPVMTRSEHPAAAAVGGGRSAVIIYPKDDLAIIVLTNLMGGSPESFIDELAGFFIPGMKEANGFGLSASLKALKLALDKEGYKKAIPAASRLQQTNKDFNPTEAELNGWGYQLLGQKRVADALELFRLNVHLYPKSANAFDSLGEVYAELGNRELAIKNYEQSLKLNPQNKHAEQQVRTLKTTK</sequence>
<evidence type="ECO:0000256" key="1">
    <source>
        <dbReference type="ARBA" id="ARBA00022737"/>
    </source>
</evidence>
<feature type="signal peptide" evidence="4">
    <location>
        <begin position="1"/>
        <end position="25"/>
    </location>
</feature>
<dbReference type="InterPro" id="IPR001466">
    <property type="entry name" value="Beta-lactam-related"/>
</dbReference>
<dbReference type="SMART" id="SM00028">
    <property type="entry name" value="TPR"/>
    <property type="match status" value="2"/>
</dbReference>
<name>A0A1M4ZJS4_9BACT</name>
<dbReference type="Pfam" id="PF07719">
    <property type="entry name" value="TPR_2"/>
    <property type="match status" value="1"/>
</dbReference>
<dbReference type="Gene3D" id="3.40.710.10">
    <property type="entry name" value="DD-peptidase/beta-lactamase superfamily"/>
    <property type="match status" value="1"/>
</dbReference>
<dbReference type="PROSITE" id="PS50293">
    <property type="entry name" value="TPR_REGION"/>
    <property type="match status" value="1"/>
</dbReference>
<keyword evidence="7" id="KW-1185">Reference proteome</keyword>
<evidence type="ECO:0000256" key="4">
    <source>
        <dbReference type="SAM" id="SignalP"/>
    </source>
</evidence>
<dbReference type="Pfam" id="PF00144">
    <property type="entry name" value="Beta-lactamase"/>
    <property type="match status" value="1"/>
</dbReference>
<organism evidence="6 7">
    <name type="scientific">Cnuella takakiae</name>
    <dbReference type="NCBI Taxonomy" id="1302690"/>
    <lineage>
        <taxon>Bacteria</taxon>
        <taxon>Pseudomonadati</taxon>
        <taxon>Bacteroidota</taxon>
        <taxon>Chitinophagia</taxon>
        <taxon>Chitinophagales</taxon>
        <taxon>Chitinophagaceae</taxon>
        <taxon>Cnuella</taxon>
    </lineage>
</organism>
<dbReference type="Proteomes" id="UP000184368">
    <property type="component" value="Unassembled WGS sequence"/>
</dbReference>
<dbReference type="AlphaFoldDB" id="A0A1M4ZJS4"/>
<feature type="domain" description="Beta-lactamase-related" evidence="5">
    <location>
        <begin position="31"/>
        <end position="348"/>
    </location>
</feature>